<evidence type="ECO:0000313" key="2">
    <source>
        <dbReference type="EMBL" id="KAL0842138.1"/>
    </source>
</evidence>
<dbReference type="EMBL" id="JBEDNZ010000005">
    <property type="protein sequence ID" value="KAL0842138.1"/>
    <property type="molecule type" value="Genomic_DNA"/>
</dbReference>
<accession>A0ABD0TGB6</accession>
<organism evidence="2 3">
    <name type="scientific">Loxostege sticticalis</name>
    <name type="common">Beet webworm moth</name>
    <dbReference type="NCBI Taxonomy" id="481309"/>
    <lineage>
        <taxon>Eukaryota</taxon>
        <taxon>Metazoa</taxon>
        <taxon>Ecdysozoa</taxon>
        <taxon>Arthropoda</taxon>
        <taxon>Hexapoda</taxon>
        <taxon>Insecta</taxon>
        <taxon>Pterygota</taxon>
        <taxon>Neoptera</taxon>
        <taxon>Endopterygota</taxon>
        <taxon>Lepidoptera</taxon>
        <taxon>Glossata</taxon>
        <taxon>Ditrysia</taxon>
        <taxon>Pyraloidea</taxon>
        <taxon>Crambidae</taxon>
        <taxon>Pyraustinae</taxon>
        <taxon>Loxostege</taxon>
    </lineage>
</organism>
<evidence type="ECO:0000313" key="3">
    <source>
        <dbReference type="Proteomes" id="UP001549921"/>
    </source>
</evidence>
<comment type="caution">
    <text evidence="2">The sequence shown here is derived from an EMBL/GenBank/DDBJ whole genome shotgun (WGS) entry which is preliminary data.</text>
</comment>
<dbReference type="AlphaFoldDB" id="A0ABD0TGB6"/>
<sequence>MILSAITFLGLLALSNARPNAISPNNVVVVPPNCPPGQAWVNGKCRDVWIFGPVQIILPDSAMGPQNVVVVPPNCPPGQAYVNGQCRDVWRLKNTLPKSAAIEYEALDSKAAKGPQNVVVVPPNCPPGQAWVNGQCRDVWRLSPAPIVLPKPMAPVDFKDFNFLFYLFHRQEVLELTPEFEASSVITVPNQCPTGYKPDAHGICRKIF</sequence>
<gene>
    <name evidence="2" type="ORF">ABMA28_014314</name>
</gene>
<feature type="signal peptide" evidence="1">
    <location>
        <begin position="1"/>
        <end position="17"/>
    </location>
</feature>
<dbReference type="SUPFAM" id="SSF57184">
    <property type="entry name" value="Growth factor receptor domain"/>
    <property type="match status" value="1"/>
</dbReference>
<reference evidence="2 3" key="1">
    <citation type="submission" date="2024-06" db="EMBL/GenBank/DDBJ databases">
        <title>A chromosome-level genome assembly of beet webworm, Loxostege sticticalis.</title>
        <authorList>
            <person name="Zhang Y."/>
        </authorList>
    </citation>
    <scope>NUCLEOTIDE SEQUENCE [LARGE SCALE GENOMIC DNA]</scope>
    <source>
        <strain evidence="2">AQ028</strain>
        <tissue evidence="2">Male pupae</tissue>
    </source>
</reference>
<protein>
    <submittedName>
        <fullName evidence="2">Uncharacterized protein</fullName>
    </submittedName>
</protein>
<dbReference type="InterPro" id="IPR009030">
    <property type="entry name" value="Growth_fac_rcpt_cys_sf"/>
</dbReference>
<keyword evidence="1" id="KW-0732">Signal</keyword>
<name>A0ABD0TGB6_LOXSC</name>
<proteinExistence type="predicted"/>
<evidence type="ECO:0000256" key="1">
    <source>
        <dbReference type="SAM" id="SignalP"/>
    </source>
</evidence>
<feature type="chain" id="PRO_5044751720" evidence="1">
    <location>
        <begin position="18"/>
        <end position="208"/>
    </location>
</feature>
<dbReference type="Proteomes" id="UP001549921">
    <property type="component" value="Unassembled WGS sequence"/>
</dbReference>